<dbReference type="EMBL" id="AP014965">
    <property type="protein sequence ID" value="BAT07393.1"/>
    <property type="molecule type" value="Genomic_DNA"/>
</dbReference>
<dbReference type="PaxDb" id="39947-A0A0P0XLD5"/>
<evidence type="ECO:0000313" key="4">
    <source>
        <dbReference type="Proteomes" id="UP000059680"/>
    </source>
</evidence>
<feature type="region of interest" description="Disordered" evidence="1">
    <location>
        <begin position="166"/>
        <end position="239"/>
    </location>
</feature>
<feature type="compositionally biased region" description="Low complexity" evidence="1">
    <location>
        <begin position="166"/>
        <end position="188"/>
    </location>
</feature>
<feature type="compositionally biased region" description="Basic and acidic residues" evidence="1">
    <location>
        <begin position="11"/>
        <end position="21"/>
    </location>
</feature>
<gene>
    <name evidence="3" type="ordered locus">Os09g0312675</name>
    <name evidence="3" type="ORF">OSNPB_090312675</name>
</gene>
<keyword evidence="2" id="KW-0472">Membrane</keyword>
<sequence>MRRWRRHGRREGRQWREHGGDRASTYDAVVARKKEAGGNGRQRADEPDGESAAVAWGWRGAGGGLVLLLPLVLFLSALLLPAIALSRSRRLPPCSGCRSTARGARRSRKCSRTSKVASHVREAHHGVAVSTDRRGEKNPTRSMERVVVLPAAAADFACSISAAQPLPPVSSRCSPASSTASPTSSSRPHACLLPAAPMSPNLPHRRLPSRKAEATAADDSYQRRSSGSGGREFGWEEAD</sequence>
<feature type="region of interest" description="Disordered" evidence="1">
    <location>
        <begin position="90"/>
        <end position="141"/>
    </location>
</feature>
<reference evidence="3 4" key="2">
    <citation type="journal article" date="2013" name="Plant Cell Physiol.">
        <title>Rice Annotation Project Database (RAP-DB): an integrative and interactive database for rice genomics.</title>
        <authorList>
            <person name="Sakai H."/>
            <person name="Lee S.S."/>
            <person name="Tanaka T."/>
            <person name="Numa H."/>
            <person name="Kim J."/>
            <person name="Kawahara Y."/>
            <person name="Wakimoto H."/>
            <person name="Yang C.C."/>
            <person name="Iwamoto M."/>
            <person name="Abe T."/>
            <person name="Yamada Y."/>
            <person name="Muto A."/>
            <person name="Inokuchi H."/>
            <person name="Ikemura T."/>
            <person name="Matsumoto T."/>
            <person name="Sasaki T."/>
            <person name="Itoh T."/>
        </authorList>
    </citation>
    <scope>NUCLEOTIDE SEQUENCE [LARGE SCALE GENOMIC DNA]</scope>
    <source>
        <strain evidence="4">cv. Nipponbare</strain>
    </source>
</reference>
<reference evidence="4" key="1">
    <citation type="journal article" date="2005" name="Nature">
        <title>The map-based sequence of the rice genome.</title>
        <authorList>
            <consortium name="International rice genome sequencing project (IRGSP)"/>
            <person name="Matsumoto T."/>
            <person name="Wu J."/>
            <person name="Kanamori H."/>
            <person name="Katayose Y."/>
            <person name="Fujisawa M."/>
            <person name="Namiki N."/>
            <person name="Mizuno H."/>
            <person name="Yamamoto K."/>
            <person name="Antonio B.A."/>
            <person name="Baba T."/>
            <person name="Sakata K."/>
            <person name="Nagamura Y."/>
            <person name="Aoki H."/>
            <person name="Arikawa K."/>
            <person name="Arita K."/>
            <person name="Bito T."/>
            <person name="Chiden Y."/>
            <person name="Fujitsuka N."/>
            <person name="Fukunaka R."/>
            <person name="Hamada M."/>
            <person name="Harada C."/>
            <person name="Hayashi A."/>
            <person name="Hijishita S."/>
            <person name="Honda M."/>
            <person name="Hosokawa S."/>
            <person name="Ichikawa Y."/>
            <person name="Idonuma A."/>
            <person name="Iijima M."/>
            <person name="Ikeda M."/>
            <person name="Ikeno M."/>
            <person name="Ito K."/>
            <person name="Ito S."/>
            <person name="Ito T."/>
            <person name="Ito Y."/>
            <person name="Ito Y."/>
            <person name="Iwabuchi A."/>
            <person name="Kamiya K."/>
            <person name="Karasawa W."/>
            <person name="Kurita K."/>
            <person name="Katagiri S."/>
            <person name="Kikuta A."/>
            <person name="Kobayashi H."/>
            <person name="Kobayashi N."/>
            <person name="Machita K."/>
            <person name="Maehara T."/>
            <person name="Masukawa M."/>
            <person name="Mizubayashi T."/>
            <person name="Mukai Y."/>
            <person name="Nagasaki H."/>
            <person name="Nagata Y."/>
            <person name="Naito S."/>
            <person name="Nakashima M."/>
            <person name="Nakama Y."/>
            <person name="Nakamichi Y."/>
            <person name="Nakamura M."/>
            <person name="Meguro A."/>
            <person name="Negishi M."/>
            <person name="Ohta I."/>
            <person name="Ohta T."/>
            <person name="Okamoto M."/>
            <person name="Ono N."/>
            <person name="Saji S."/>
            <person name="Sakaguchi M."/>
            <person name="Sakai K."/>
            <person name="Shibata M."/>
            <person name="Shimokawa T."/>
            <person name="Song J."/>
            <person name="Takazaki Y."/>
            <person name="Terasawa K."/>
            <person name="Tsugane M."/>
            <person name="Tsuji K."/>
            <person name="Ueda S."/>
            <person name="Waki K."/>
            <person name="Yamagata H."/>
            <person name="Yamamoto M."/>
            <person name="Yamamoto S."/>
            <person name="Yamane H."/>
            <person name="Yoshiki S."/>
            <person name="Yoshihara R."/>
            <person name="Yukawa K."/>
            <person name="Zhong H."/>
            <person name="Yano M."/>
            <person name="Yuan Q."/>
            <person name="Ouyang S."/>
            <person name="Liu J."/>
            <person name="Jones K.M."/>
            <person name="Gansberger K."/>
            <person name="Moffat K."/>
            <person name="Hill J."/>
            <person name="Bera J."/>
            <person name="Fadrosh D."/>
            <person name="Jin S."/>
            <person name="Johri S."/>
            <person name="Kim M."/>
            <person name="Overton L."/>
            <person name="Reardon M."/>
            <person name="Tsitrin T."/>
            <person name="Vuong H."/>
            <person name="Weaver B."/>
            <person name="Ciecko A."/>
            <person name="Tallon L."/>
            <person name="Jackson J."/>
            <person name="Pai G."/>
            <person name="Aken S.V."/>
            <person name="Utterback T."/>
            <person name="Reidmuller S."/>
            <person name="Feldblyum T."/>
            <person name="Hsiao J."/>
            <person name="Zismann V."/>
            <person name="Iobst S."/>
            <person name="de Vazeille A.R."/>
            <person name="Buell C.R."/>
            <person name="Ying K."/>
            <person name="Li Y."/>
            <person name="Lu T."/>
            <person name="Huang Y."/>
            <person name="Zhao Q."/>
            <person name="Feng Q."/>
            <person name="Zhang L."/>
            <person name="Zhu J."/>
            <person name="Weng Q."/>
            <person name="Mu J."/>
            <person name="Lu Y."/>
            <person name="Fan D."/>
            <person name="Liu Y."/>
            <person name="Guan J."/>
            <person name="Zhang Y."/>
            <person name="Yu S."/>
            <person name="Liu X."/>
            <person name="Zhang Y."/>
            <person name="Hong G."/>
            <person name="Han B."/>
            <person name="Choisne N."/>
            <person name="Demange N."/>
            <person name="Orjeda G."/>
            <person name="Samain S."/>
            <person name="Cattolico L."/>
            <person name="Pelletier E."/>
            <person name="Couloux A."/>
            <person name="Segurens B."/>
            <person name="Wincker P."/>
            <person name="D'Hont A."/>
            <person name="Scarpelli C."/>
            <person name="Weissenbach J."/>
            <person name="Salanoubat M."/>
            <person name="Quetier F."/>
            <person name="Yu Y."/>
            <person name="Kim H.R."/>
            <person name="Rambo T."/>
            <person name="Currie J."/>
            <person name="Collura K."/>
            <person name="Luo M."/>
            <person name="Yang T."/>
            <person name="Ammiraju J.S.S."/>
            <person name="Engler F."/>
            <person name="Soderlund C."/>
            <person name="Wing R.A."/>
            <person name="Palmer L.E."/>
            <person name="de la Bastide M."/>
            <person name="Spiegel L."/>
            <person name="Nascimento L."/>
            <person name="Zutavern T."/>
            <person name="O'Shaughnessy A."/>
            <person name="Dike S."/>
            <person name="Dedhia N."/>
            <person name="Preston R."/>
            <person name="Balija V."/>
            <person name="McCombie W.R."/>
            <person name="Chow T."/>
            <person name="Chen H."/>
            <person name="Chung M."/>
            <person name="Chen C."/>
            <person name="Shaw J."/>
            <person name="Wu H."/>
            <person name="Hsiao K."/>
            <person name="Chao Y."/>
            <person name="Chu M."/>
            <person name="Cheng C."/>
            <person name="Hour A."/>
            <person name="Lee P."/>
            <person name="Lin S."/>
            <person name="Lin Y."/>
            <person name="Liou J."/>
            <person name="Liu S."/>
            <person name="Hsing Y."/>
            <person name="Raghuvanshi S."/>
            <person name="Mohanty A."/>
            <person name="Bharti A.K."/>
            <person name="Gaur A."/>
            <person name="Gupta V."/>
            <person name="Kumar D."/>
            <person name="Ravi V."/>
            <person name="Vij S."/>
            <person name="Kapur A."/>
            <person name="Khurana P."/>
            <person name="Khurana P."/>
            <person name="Khurana J.P."/>
            <person name="Tyagi A.K."/>
            <person name="Gaikwad K."/>
            <person name="Singh A."/>
            <person name="Dalal V."/>
            <person name="Srivastava S."/>
            <person name="Dixit A."/>
            <person name="Pal A.K."/>
            <person name="Ghazi I.A."/>
            <person name="Yadav M."/>
            <person name="Pandit A."/>
            <person name="Bhargava A."/>
            <person name="Sureshbabu K."/>
            <person name="Batra K."/>
            <person name="Sharma T.R."/>
            <person name="Mohapatra T."/>
            <person name="Singh N.K."/>
            <person name="Messing J."/>
            <person name="Nelson A.B."/>
            <person name="Fuks G."/>
            <person name="Kavchok S."/>
            <person name="Keizer G."/>
            <person name="Linton E."/>
            <person name="Llaca V."/>
            <person name="Song R."/>
            <person name="Tanyolac B."/>
            <person name="Young S."/>
            <person name="Ho-Il K."/>
            <person name="Hahn J.H."/>
            <person name="Sangsakoo G."/>
            <person name="Vanavichit A."/>
            <person name="de Mattos Luiz.A.T."/>
            <person name="Zimmer P.D."/>
            <person name="Malone G."/>
            <person name="Dellagostin O."/>
            <person name="de Oliveira A.C."/>
            <person name="Bevan M."/>
            <person name="Bancroft I."/>
            <person name="Minx P."/>
            <person name="Cordum H."/>
            <person name="Wilson R."/>
            <person name="Cheng Z."/>
            <person name="Jin W."/>
            <person name="Jiang J."/>
            <person name="Leong S.A."/>
            <person name="Iwama H."/>
            <person name="Gojobori T."/>
            <person name="Itoh T."/>
            <person name="Niimura Y."/>
            <person name="Fujii Y."/>
            <person name="Habara T."/>
            <person name="Sakai H."/>
            <person name="Sato Y."/>
            <person name="Wilson G."/>
            <person name="Kumar K."/>
            <person name="McCouch S."/>
            <person name="Juretic N."/>
            <person name="Hoen D."/>
            <person name="Wright S."/>
            <person name="Bruskiewich R."/>
            <person name="Bureau T."/>
            <person name="Miyao A."/>
            <person name="Hirochika H."/>
            <person name="Nishikawa T."/>
            <person name="Kadowaki K."/>
            <person name="Sugiura M."/>
            <person name="Burr B."/>
            <person name="Sasaki T."/>
        </authorList>
    </citation>
    <scope>NUCLEOTIDE SEQUENCE [LARGE SCALE GENOMIC DNA]</scope>
    <source>
        <strain evidence="4">cv. Nipponbare</strain>
    </source>
</reference>
<name>A0A0P0XLD5_ORYSJ</name>
<accession>A0A0P0XLD5</accession>
<organism evidence="3 4">
    <name type="scientific">Oryza sativa subsp. japonica</name>
    <name type="common">Rice</name>
    <dbReference type="NCBI Taxonomy" id="39947"/>
    <lineage>
        <taxon>Eukaryota</taxon>
        <taxon>Viridiplantae</taxon>
        <taxon>Streptophyta</taxon>
        <taxon>Embryophyta</taxon>
        <taxon>Tracheophyta</taxon>
        <taxon>Spermatophyta</taxon>
        <taxon>Magnoliopsida</taxon>
        <taxon>Liliopsida</taxon>
        <taxon>Poales</taxon>
        <taxon>Poaceae</taxon>
        <taxon>BOP clade</taxon>
        <taxon>Oryzoideae</taxon>
        <taxon>Oryzeae</taxon>
        <taxon>Oryzinae</taxon>
        <taxon>Oryza</taxon>
        <taxon>Oryza sativa</taxon>
    </lineage>
</organism>
<evidence type="ECO:0000313" key="3">
    <source>
        <dbReference type="EMBL" id="BAT07393.1"/>
    </source>
</evidence>
<keyword evidence="4" id="KW-1185">Reference proteome</keyword>
<feature type="region of interest" description="Disordered" evidence="1">
    <location>
        <begin position="1"/>
        <end position="24"/>
    </location>
</feature>
<evidence type="ECO:0000256" key="2">
    <source>
        <dbReference type="SAM" id="Phobius"/>
    </source>
</evidence>
<dbReference type="AlphaFoldDB" id="A0A0P0XLD5"/>
<reference evidence="3 4" key="3">
    <citation type="journal article" date="2013" name="Rice">
        <title>Improvement of the Oryza sativa Nipponbare reference genome using next generation sequence and optical map data.</title>
        <authorList>
            <person name="Kawahara Y."/>
            <person name="de la Bastide M."/>
            <person name="Hamilton J.P."/>
            <person name="Kanamori H."/>
            <person name="McCombie W.R."/>
            <person name="Ouyang S."/>
            <person name="Schwartz D.C."/>
            <person name="Tanaka T."/>
            <person name="Wu J."/>
            <person name="Zhou S."/>
            <person name="Childs K.L."/>
            <person name="Davidson R.M."/>
            <person name="Lin H."/>
            <person name="Quesada-Ocampo L."/>
            <person name="Vaillancourt B."/>
            <person name="Sakai H."/>
            <person name="Lee S.S."/>
            <person name="Kim J."/>
            <person name="Numa H."/>
            <person name="Itoh T."/>
            <person name="Buell C.R."/>
            <person name="Matsumoto T."/>
        </authorList>
    </citation>
    <scope>NUCLEOTIDE SEQUENCE [LARGE SCALE GENOMIC DNA]</scope>
    <source>
        <strain evidence="4">cv. Nipponbare</strain>
    </source>
</reference>
<feature type="transmembrane region" description="Helical" evidence="2">
    <location>
        <begin position="65"/>
        <end position="85"/>
    </location>
</feature>
<dbReference type="Proteomes" id="UP000059680">
    <property type="component" value="Chromosome 9"/>
</dbReference>
<protein>
    <submittedName>
        <fullName evidence="3">Os09g0312675 protein</fullName>
    </submittedName>
</protein>
<keyword evidence="2" id="KW-0812">Transmembrane</keyword>
<keyword evidence="2" id="KW-1133">Transmembrane helix</keyword>
<feature type="compositionally biased region" description="Basic residues" evidence="1">
    <location>
        <begin position="1"/>
        <end position="10"/>
    </location>
</feature>
<evidence type="ECO:0000256" key="1">
    <source>
        <dbReference type="SAM" id="MobiDB-lite"/>
    </source>
</evidence>
<dbReference type="InParanoid" id="A0A0P0XLD5"/>
<feature type="compositionally biased region" description="Basic and acidic residues" evidence="1">
    <location>
        <begin position="119"/>
        <end position="141"/>
    </location>
</feature>
<feature type="compositionally biased region" description="Basic residues" evidence="1">
    <location>
        <begin position="103"/>
        <end position="112"/>
    </location>
</feature>
<proteinExistence type="predicted"/>